<dbReference type="Proteomes" id="UP000219182">
    <property type="component" value="Unassembled WGS sequence"/>
</dbReference>
<feature type="domain" description="PepSY" evidence="2">
    <location>
        <begin position="4"/>
        <end position="81"/>
    </location>
</feature>
<dbReference type="AlphaFoldDB" id="A0A2A6FK13"/>
<gene>
    <name evidence="3" type="ORF">CN311_05530</name>
</gene>
<dbReference type="InterPro" id="IPR025711">
    <property type="entry name" value="PepSY"/>
</dbReference>
<dbReference type="EMBL" id="NWQG01000025">
    <property type="protein sequence ID" value="PDQ22073.1"/>
    <property type="molecule type" value="Genomic_DNA"/>
</dbReference>
<name>A0A2A6FK13_9HYPH</name>
<accession>A0A2A6FK13</accession>
<evidence type="ECO:0000256" key="1">
    <source>
        <dbReference type="SAM" id="SignalP"/>
    </source>
</evidence>
<sequence>MKTLILTALVLAVAGPAFADDTCNVPTDQWQPREALQKKLESQGWKVRSIKTENGCYEAKALDANGKRLEAVFNPKTLESVGADSDDG</sequence>
<keyword evidence="4" id="KW-1185">Reference proteome</keyword>
<proteinExistence type="predicted"/>
<protein>
    <recommendedName>
        <fullName evidence="2">PepSY domain-containing protein</fullName>
    </recommendedName>
</protein>
<comment type="caution">
    <text evidence="3">The sequence shown here is derived from an EMBL/GenBank/DDBJ whole genome shotgun (WGS) entry which is preliminary data.</text>
</comment>
<evidence type="ECO:0000313" key="4">
    <source>
        <dbReference type="Proteomes" id="UP000219182"/>
    </source>
</evidence>
<organism evidence="3 4">
    <name type="scientific">Mesorhizobium sanjuanii</name>
    <dbReference type="NCBI Taxonomy" id="2037900"/>
    <lineage>
        <taxon>Bacteria</taxon>
        <taxon>Pseudomonadati</taxon>
        <taxon>Pseudomonadota</taxon>
        <taxon>Alphaproteobacteria</taxon>
        <taxon>Hyphomicrobiales</taxon>
        <taxon>Phyllobacteriaceae</taxon>
        <taxon>Mesorhizobium</taxon>
    </lineage>
</organism>
<dbReference type="RefSeq" id="WP_097572374.1">
    <property type="nucleotide sequence ID" value="NZ_NWQG01000025.1"/>
</dbReference>
<evidence type="ECO:0000259" key="2">
    <source>
        <dbReference type="Pfam" id="PF13670"/>
    </source>
</evidence>
<feature type="chain" id="PRO_5012427458" description="PepSY domain-containing protein" evidence="1">
    <location>
        <begin position="20"/>
        <end position="88"/>
    </location>
</feature>
<evidence type="ECO:0000313" key="3">
    <source>
        <dbReference type="EMBL" id="PDQ22073.1"/>
    </source>
</evidence>
<dbReference type="Pfam" id="PF13670">
    <property type="entry name" value="PepSY_2"/>
    <property type="match status" value="1"/>
</dbReference>
<feature type="signal peptide" evidence="1">
    <location>
        <begin position="1"/>
        <end position="19"/>
    </location>
</feature>
<keyword evidence="1" id="KW-0732">Signal</keyword>
<reference evidence="3 4" key="1">
    <citation type="submission" date="2017-09" db="EMBL/GenBank/DDBJ databases">
        <title>Mesorhizobum sanjuanii sp. nov. isolated from nodules of Lotus tenuis in saline-alkaline lowlands of Flooding Pampa.</title>
        <authorList>
            <person name="Sannazzaro A.I."/>
            <person name="Torres Tejerizo G.A."/>
            <person name="Fontana F."/>
            <person name="Cumpa Velazquez L.M."/>
            <person name="Hansen L."/>
            <person name="Pistorio M."/>
            <person name="Estrella M.J."/>
        </authorList>
    </citation>
    <scope>NUCLEOTIDE SEQUENCE [LARGE SCALE GENOMIC DNA]</scope>
    <source>
        <strain evidence="3 4">BSA136</strain>
    </source>
</reference>